<evidence type="ECO:0000256" key="1">
    <source>
        <dbReference type="SAM" id="Phobius"/>
    </source>
</evidence>
<keyword evidence="1" id="KW-0472">Membrane</keyword>
<gene>
    <name evidence="2" type="ORF">J437_LFUL005506</name>
</gene>
<dbReference type="Proteomes" id="UP000792457">
    <property type="component" value="Unassembled WGS sequence"/>
</dbReference>
<name>A0A8K0K2M4_LADFU</name>
<reference evidence="2" key="1">
    <citation type="submission" date="2013-04" db="EMBL/GenBank/DDBJ databases">
        <authorList>
            <person name="Qu J."/>
            <person name="Murali S.C."/>
            <person name="Bandaranaike D."/>
            <person name="Bellair M."/>
            <person name="Blankenburg K."/>
            <person name="Chao H."/>
            <person name="Dinh H."/>
            <person name="Doddapaneni H."/>
            <person name="Downs B."/>
            <person name="Dugan-Rocha S."/>
            <person name="Elkadiri S."/>
            <person name="Gnanaolivu R.D."/>
            <person name="Hernandez B."/>
            <person name="Javaid M."/>
            <person name="Jayaseelan J.C."/>
            <person name="Lee S."/>
            <person name="Li M."/>
            <person name="Ming W."/>
            <person name="Munidasa M."/>
            <person name="Muniz J."/>
            <person name="Nguyen L."/>
            <person name="Ongeri F."/>
            <person name="Osuji N."/>
            <person name="Pu L.-L."/>
            <person name="Puazo M."/>
            <person name="Qu C."/>
            <person name="Quiroz J."/>
            <person name="Raj R."/>
            <person name="Weissenberger G."/>
            <person name="Xin Y."/>
            <person name="Zou X."/>
            <person name="Han Y."/>
            <person name="Richards S."/>
            <person name="Worley K."/>
            <person name="Muzny D."/>
            <person name="Gibbs R."/>
        </authorList>
    </citation>
    <scope>NUCLEOTIDE SEQUENCE</scope>
    <source>
        <strain evidence="2">Sampled in the wild</strain>
    </source>
</reference>
<evidence type="ECO:0000313" key="3">
    <source>
        <dbReference type="Proteomes" id="UP000792457"/>
    </source>
</evidence>
<comment type="caution">
    <text evidence="2">The sequence shown here is derived from an EMBL/GenBank/DDBJ whole genome shotgun (WGS) entry which is preliminary data.</text>
</comment>
<evidence type="ECO:0000313" key="2">
    <source>
        <dbReference type="EMBL" id="KAG8226691.1"/>
    </source>
</evidence>
<keyword evidence="1" id="KW-1133">Transmembrane helix</keyword>
<feature type="transmembrane region" description="Helical" evidence="1">
    <location>
        <begin position="81"/>
        <end position="104"/>
    </location>
</feature>
<proteinExistence type="predicted"/>
<keyword evidence="3" id="KW-1185">Reference proteome</keyword>
<organism evidence="2 3">
    <name type="scientific">Ladona fulva</name>
    <name type="common">Scarce chaser dragonfly</name>
    <name type="synonym">Libellula fulva</name>
    <dbReference type="NCBI Taxonomy" id="123851"/>
    <lineage>
        <taxon>Eukaryota</taxon>
        <taxon>Metazoa</taxon>
        <taxon>Ecdysozoa</taxon>
        <taxon>Arthropoda</taxon>
        <taxon>Hexapoda</taxon>
        <taxon>Insecta</taxon>
        <taxon>Pterygota</taxon>
        <taxon>Palaeoptera</taxon>
        <taxon>Odonata</taxon>
        <taxon>Epiprocta</taxon>
        <taxon>Anisoptera</taxon>
        <taxon>Libelluloidea</taxon>
        <taxon>Libellulidae</taxon>
        <taxon>Ladona</taxon>
    </lineage>
</organism>
<feature type="non-terminal residue" evidence="2">
    <location>
        <position position="1"/>
    </location>
</feature>
<sequence length="259" mass="29305">MGVREVCAADEITTATLDYTVRVEWLGLDGAPKVNHTMFVSWSPYGSRALCLDDSFPAPQLSSRHSPEDQGIAHLLRSPSLIAVTLVLPLLILIFLPQVISLLARVARLKKCPSDVCISDSDDYVTEVYASDLHASDFYAAKFYLGDTPPVPPRRKYQYRRVYSRSEPRDSRETVEDEVYEDLYASEYDEQEAPGDYCEESLDMTEILVRDTDVNDPKRDKTVHLLDDFKISGPNGTHEDKKHQLLKEVNLECRGNDSD</sequence>
<dbReference type="AlphaFoldDB" id="A0A8K0K2M4"/>
<dbReference type="EMBL" id="KZ308293">
    <property type="protein sequence ID" value="KAG8226691.1"/>
    <property type="molecule type" value="Genomic_DNA"/>
</dbReference>
<protein>
    <submittedName>
        <fullName evidence="2">Uncharacterized protein</fullName>
    </submittedName>
</protein>
<reference evidence="2" key="2">
    <citation type="submission" date="2017-10" db="EMBL/GenBank/DDBJ databases">
        <title>Ladona fulva Genome sequencing and assembly.</title>
        <authorList>
            <person name="Murali S."/>
            <person name="Richards S."/>
            <person name="Bandaranaike D."/>
            <person name="Bellair M."/>
            <person name="Blankenburg K."/>
            <person name="Chao H."/>
            <person name="Dinh H."/>
            <person name="Doddapaneni H."/>
            <person name="Dugan-Rocha S."/>
            <person name="Elkadiri S."/>
            <person name="Gnanaolivu R."/>
            <person name="Hernandez B."/>
            <person name="Skinner E."/>
            <person name="Javaid M."/>
            <person name="Lee S."/>
            <person name="Li M."/>
            <person name="Ming W."/>
            <person name="Munidasa M."/>
            <person name="Muniz J."/>
            <person name="Nguyen L."/>
            <person name="Hughes D."/>
            <person name="Osuji N."/>
            <person name="Pu L.-L."/>
            <person name="Puazo M."/>
            <person name="Qu C."/>
            <person name="Quiroz J."/>
            <person name="Raj R."/>
            <person name="Weissenberger G."/>
            <person name="Xin Y."/>
            <person name="Zou X."/>
            <person name="Han Y."/>
            <person name="Worley K."/>
            <person name="Muzny D."/>
            <person name="Gibbs R."/>
        </authorList>
    </citation>
    <scope>NUCLEOTIDE SEQUENCE</scope>
    <source>
        <strain evidence="2">Sampled in the wild</strain>
    </source>
</reference>
<accession>A0A8K0K2M4</accession>
<keyword evidence="1" id="KW-0812">Transmembrane</keyword>